<reference evidence="1" key="1">
    <citation type="journal article" date="2023" name="bioRxiv">
        <title>Scaffold-level genome assemblies of two parasitoid biocontrol wasps reveal the parthenogenesis mechanism and an associated novel virus.</title>
        <authorList>
            <person name="Inwood S."/>
            <person name="Skelly J."/>
            <person name="Guhlin J."/>
            <person name="Harrop T."/>
            <person name="Goldson S."/>
            <person name="Dearden P."/>
        </authorList>
    </citation>
    <scope>NUCLEOTIDE SEQUENCE</scope>
    <source>
        <strain evidence="1">Lincoln</strain>
        <tissue evidence="1">Whole body</tissue>
    </source>
</reference>
<accession>A0AA39FRU0</accession>
<keyword evidence="2" id="KW-1185">Reference proteome</keyword>
<organism evidence="1 2">
    <name type="scientific">Microctonus hyperodae</name>
    <name type="common">Parasitoid wasp</name>
    <dbReference type="NCBI Taxonomy" id="165561"/>
    <lineage>
        <taxon>Eukaryota</taxon>
        <taxon>Metazoa</taxon>
        <taxon>Ecdysozoa</taxon>
        <taxon>Arthropoda</taxon>
        <taxon>Hexapoda</taxon>
        <taxon>Insecta</taxon>
        <taxon>Pterygota</taxon>
        <taxon>Neoptera</taxon>
        <taxon>Endopterygota</taxon>
        <taxon>Hymenoptera</taxon>
        <taxon>Apocrita</taxon>
        <taxon>Ichneumonoidea</taxon>
        <taxon>Braconidae</taxon>
        <taxon>Euphorinae</taxon>
        <taxon>Microctonus</taxon>
    </lineage>
</organism>
<proteinExistence type="predicted"/>
<gene>
    <name evidence="1" type="ORF">PV327_010105</name>
</gene>
<evidence type="ECO:0000313" key="1">
    <source>
        <dbReference type="EMBL" id="KAK0174320.1"/>
    </source>
</evidence>
<protein>
    <submittedName>
        <fullName evidence="1">Uncharacterized protein</fullName>
    </submittedName>
</protein>
<reference evidence="1" key="2">
    <citation type="submission" date="2023-03" db="EMBL/GenBank/DDBJ databases">
        <authorList>
            <person name="Inwood S.N."/>
            <person name="Skelly J.G."/>
            <person name="Guhlin J."/>
            <person name="Harrop T.W.R."/>
            <person name="Goldson S.G."/>
            <person name="Dearden P.K."/>
        </authorList>
    </citation>
    <scope>NUCLEOTIDE SEQUENCE</scope>
    <source>
        <strain evidence="1">Lincoln</strain>
        <tissue evidence="1">Whole body</tissue>
    </source>
</reference>
<dbReference type="EMBL" id="JAQQBR010000006">
    <property type="protein sequence ID" value="KAK0174320.1"/>
    <property type="molecule type" value="Genomic_DNA"/>
</dbReference>
<name>A0AA39FRU0_MICHY</name>
<evidence type="ECO:0000313" key="2">
    <source>
        <dbReference type="Proteomes" id="UP001168972"/>
    </source>
</evidence>
<sequence>MYASIYFTGDKTTSVIYEKNIRWPHNTPSSSSGNLVKPGVNDVEVFWNDRYVTGKILYKSTNKTYSERLHVGEDGELDPPIKKQMLRKEASNLSKKINSQIEKKNSKEARNSTKKQFNKLPCFLDIPDKTLRKMAGEVFKPNGKHFYCQWLLCVTNAVL</sequence>
<dbReference type="Proteomes" id="UP001168972">
    <property type="component" value="Unassembled WGS sequence"/>
</dbReference>
<comment type="caution">
    <text evidence="1">The sequence shown here is derived from an EMBL/GenBank/DDBJ whole genome shotgun (WGS) entry which is preliminary data.</text>
</comment>
<dbReference type="AlphaFoldDB" id="A0AA39FRU0"/>